<evidence type="ECO:0000256" key="3">
    <source>
        <dbReference type="ARBA" id="ARBA00022606"/>
    </source>
</evidence>
<keyword evidence="12" id="KW-1185">Reference proteome</keyword>
<reference evidence="11 12" key="1">
    <citation type="submission" date="2021-06" db="EMBL/GenBank/DDBJ databases">
        <title>A haploid diamondback moth (Plutella xylostella L.) genome assembly resolves 31 chromosomes and identifies a diamide resistance mutation.</title>
        <authorList>
            <person name="Ward C.M."/>
            <person name="Perry K.D."/>
            <person name="Baker G."/>
            <person name="Powis K."/>
            <person name="Heckel D.G."/>
            <person name="Baxter S.W."/>
        </authorList>
    </citation>
    <scope>NUCLEOTIDE SEQUENCE [LARGE SCALE GENOMIC DNA]</scope>
    <source>
        <strain evidence="11 12">LV</strain>
        <tissue evidence="11">Single pupa</tissue>
    </source>
</reference>
<evidence type="ECO:0008006" key="13">
    <source>
        <dbReference type="Google" id="ProtNLM"/>
    </source>
</evidence>
<feature type="transmembrane region" description="Helical" evidence="10">
    <location>
        <begin position="88"/>
        <end position="106"/>
    </location>
</feature>
<dbReference type="PANTHER" id="PTHR21137">
    <property type="entry name" value="ODORANT RECEPTOR"/>
    <property type="match status" value="1"/>
</dbReference>
<keyword evidence="5" id="KW-0552">Olfaction</keyword>
<dbReference type="Pfam" id="PF02949">
    <property type="entry name" value="7tm_6"/>
    <property type="match status" value="1"/>
</dbReference>
<sequence>PSFDRSEPAKKAILESTCRFAWFVSKFLVASTLFTALMWGVFPMLKPTLTVPLNYPYMTSDSPFFIMMFIYQLTCIVLNALGDTAEDFLVGGLIVLASAQLDVLSFELSHIGQHNDIDINYTEAVNCVKYHMKIISFVNELEAIFGLPVFIQFVASCIVIGLTAFKIVMVIAP</sequence>
<evidence type="ECO:0000313" key="12">
    <source>
        <dbReference type="Proteomes" id="UP000823941"/>
    </source>
</evidence>
<keyword evidence="9" id="KW-0807">Transducer</keyword>
<name>A0ABQ7R779_PLUXY</name>
<evidence type="ECO:0000256" key="4">
    <source>
        <dbReference type="ARBA" id="ARBA00022692"/>
    </source>
</evidence>
<keyword evidence="7 10" id="KW-0472">Membrane</keyword>
<feature type="transmembrane region" description="Helical" evidence="10">
    <location>
        <begin position="62"/>
        <end position="81"/>
    </location>
</feature>
<evidence type="ECO:0000256" key="6">
    <source>
        <dbReference type="ARBA" id="ARBA00022989"/>
    </source>
</evidence>
<evidence type="ECO:0000256" key="7">
    <source>
        <dbReference type="ARBA" id="ARBA00023136"/>
    </source>
</evidence>
<keyword evidence="6 10" id="KW-1133">Transmembrane helix</keyword>
<accession>A0ABQ7R779</accession>
<evidence type="ECO:0000256" key="10">
    <source>
        <dbReference type="SAM" id="Phobius"/>
    </source>
</evidence>
<evidence type="ECO:0000256" key="1">
    <source>
        <dbReference type="ARBA" id="ARBA00004651"/>
    </source>
</evidence>
<keyword evidence="2" id="KW-1003">Cell membrane</keyword>
<feature type="non-terminal residue" evidence="11">
    <location>
        <position position="1"/>
    </location>
</feature>
<evidence type="ECO:0000256" key="5">
    <source>
        <dbReference type="ARBA" id="ARBA00022725"/>
    </source>
</evidence>
<comment type="subcellular location">
    <subcellularLocation>
        <location evidence="1">Cell membrane</location>
        <topology evidence="1">Multi-pass membrane protein</topology>
    </subcellularLocation>
</comment>
<evidence type="ECO:0000256" key="9">
    <source>
        <dbReference type="ARBA" id="ARBA00023224"/>
    </source>
</evidence>
<proteinExistence type="predicted"/>
<dbReference type="Proteomes" id="UP000823941">
    <property type="component" value="Chromosome 1"/>
</dbReference>
<keyword evidence="8" id="KW-0675">Receptor</keyword>
<evidence type="ECO:0000256" key="8">
    <source>
        <dbReference type="ARBA" id="ARBA00023170"/>
    </source>
</evidence>
<comment type="caution">
    <text evidence="11">The sequence shown here is derived from an EMBL/GenBank/DDBJ whole genome shotgun (WGS) entry which is preliminary data.</text>
</comment>
<protein>
    <recommendedName>
        <fullName evidence="13">Odorant receptor</fullName>
    </recommendedName>
</protein>
<keyword evidence="4 10" id="KW-0812">Transmembrane</keyword>
<feature type="transmembrane region" description="Helical" evidence="10">
    <location>
        <begin position="149"/>
        <end position="172"/>
    </location>
</feature>
<feature type="transmembrane region" description="Helical" evidence="10">
    <location>
        <begin position="20"/>
        <end position="42"/>
    </location>
</feature>
<gene>
    <name evidence="11" type="ORF">JYU34_000250</name>
</gene>
<evidence type="ECO:0000313" key="11">
    <source>
        <dbReference type="EMBL" id="KAG7313157.1"/>
    </source>
</evidence>
<keyword evidence="3" id="KW-0716">Sensory transduction</keyword>
<dbReference type="EMBL" id="JAHIBW010000001">
    <property type="protein sequence ID" value="KAG7313157.1"/>
    <property type="molecule type" value="Genomic_DNA"/>
</dbReference>
<organism evidence="11 12">
    <name type="scientific">Plutella xylostella</name>
    <name type="common">Diamondback moth</name>
    <name type="synonym">Plutella maculipennis</name>
    <dbReference type="NCBI Taxonomy" id="51655"/>
    <lineage>
        <taxon>Eukaryota</taxon>
        <taxon>Metazoa</taxon>
        <taxon>Ecdysozoa</taxon>
        <taxon>Arthropoda</taxon>
        <taxon>Hexapoda</taxon>
        <taxon>Insecta</taxon>
        <taxon>Pterygota</taxon>
        <taxon>Neoptera</taxon>
        <taxon>Endopterygota</taxon>
        <taxon>Lepidoptera</taxon>
        <taxon>Glossata</taxon>
        <taxon>Ditrysia</taxon>
        <taxon>Yponomeutoidea</taxon>
        <taxon>Plutellidae</taxon>
        <taxon>Plutella</taxon>
    </lineage>
</organism>
<dbReference type="InterPro" id="IPR004117">
    <property type="entry name" value="7tm6_olfct_rcpt"/>
</dbReference>
<dbReference type="PANTHER" id="PTHR21137:SF35">
    <property type="entry name" value="ODORANT RECEPTOR 19A-RELATED"/>
    <property type="match status" value="1"/>
</dbReference>
<evidence type="ECO:0000256" key="2">
    <source>
        <dbReference type="ARBA" id="ARBA00022475"/>
    </source>
</evidence>